<dbReference type="SUPFAM" id="SSF52172">
    <property type="entry name" value="CheY-like"/>
    <property type="match status" value="1"/>
</dbReference>
<dbReference type="GeneID" id="77468262"/>
<dbReference type="PANTHER" id="PTHR43047">
    <property type="entry name" value="TWO-COMPONENT HISTIDINE PROTEIN KINASE"/>
    <property type="match status" value="1"/>
</dbReference>
<dbReference type="RefSeq" id="WP_005947619.1">
    <property type="nucleotide sequence ID" value="NZ_CP028103.1"/>
</dbReference>
<evidence type="ECO:0000256" key="2">
    <source>
        <dbReference type="ARBA" id="ARBA00012438"/>
    </source>
</evidence>
<dbReference type="Gene3D" id="3.40.50.2300">
    <property type="match status" value="1"/>
</dbReference>
<keyword evidence="4" id="KW-0808">Transferase</keyword>
<feature type="domain" description="Histidine kinase" evidence="9">
    <location>
        <begin position="171"/>
        <end position="382"/>
    </location>
</feature>
<evidence type="ECO:0000259" key="10">
    <source>
        <dbReference type="PROSITE" id="PS50110"/>
    </source>
</evidence>
<dbReference type="Pfam" id="PF00072">
    <property type="entry name" value="Response_reg"/>
    <property type="match status" value="1"/>
</dbReference>
<name>A0ABN5JJY7_FUSVA</name>
<dbReference type="InterPro" id="IPR003661">
    <property type="entry name" value="HisK_dim/P_dom"/>
</dbReference>
<dbReference type="Gene3D" id="1.20.120.160">
    <property type="entry name" value="HPT domain"/>
    <property type="match status" value="1"/>
</dbReference>
<dbReference type="SMART" id="SM00448">
    <property type="entry name" value="REC"/>
    <property type="match status" value="1"/>
</dbReference>
<dbReference type="InterPro" id="IPR001789">
    <property type="entry name" value="Sig_transdc_resp-reg_receiver"/>
</dbReference>
<dbReference type="PROSITE" id="PS50109">
    <property type="entry name" value="HIS_KIN"/>
    <property type="match status" value="1"/>
</dbReference>
<evidence type="ECO:0000256" key="5">
    <source>
        <dbReference type="ARBA" id="ARBA00022777"/>
    </source>
</evidence>
<proteinExistence type="predicted"/>
<dbReference type="SMART" id="SM00387">
    <property type="entry name" value="HATPase_c"/>
    <property type="match status" value="1"/>
</dbReference>
<dbReference type="CDD" id="cd17546">
    <property type="entry name" value="REC_hyHK_CKI1_RcsC-like"/>
    <property type="match status" value="1"/>
</dbReference>
<dbReference type="InterPro" id="IPR036097">
    <property type="entry name" value="HisK_dim/P_sf"/>
</dbReference>
<dbReference type="InterPro" id="IPR005467">
    <property type="entry name" value="His_kinase_dom"/>
</dbReference>
<dbReference type="PANTHER" id="PTHR43047:SF72">
    <property type="entry name" value="OSMOSENSING HISTIDINE PROTEIN KINASE SLN1"/>
    <property type="match status" value="1"/>
</dbReference>
<feature type="domain" description="Response regulatory" evidence="10">
    <location>
        <begin position="507"/>
        <end position="623"/>
    </location>
</feature>
<evidence type="ECO:0000256" key="7">
    <source>
        <dbReference type="SAM" id="Coils"/>
    </source>
</evidence>
<dbReference type="GO" id="GO:0016301">
    <property type="term" value="F:kinase activity"/>
    <property type="evidence" value="ECO:0007669"/>
    <property type="project" value="UniProtKB-KW"/>
</dbReference>
<keyword evidence="5 11" id="KW-0418">Kinase</keyword>
<keyword evidence="12" id="KW-1185">Reference proteome</keyword>
<comment type="catalytic activity">
    <reaction evidence="1">
        <text>ATP + protein L-histidine = ADP + protein N-phospho-L-histidine.</text>
        <dbReference type="EC" id="2.7.13.3"/>
    </reaction>
</comment>
<organism evidence="11 12">
    <name type="scientific">Fusobacterium varium ATCC 27725</name>
    <dbReference type="NCBI Taxonomy" id="469618"/>
    <lineage>
        <taxon>Bacteria</taxon>
        <taxon>Fusobacteriati</taxon>
        <taxon>Fusobacteriota</taxon>
        <taxon>Fusobacteriia</taxon>
        <taxon>Fusobacteriales</taxon>
        <taxon>Fusobacteriaceae</taxon>
        <taxon>Fusobacterium</taxon>
    </lineage>
</organism>
<keyword evidence="8" id="KW-0472">Membrane</keyword>
<evidence type="ECO:0000256" key="8">
    <source>
        <dbReference type="SAM" id="Phobius"/>
    </source>
</evidence>
<feature type="transmembrane region" description="Helical" evidence="8">
    <location>
        <begin position="7"/>
        <end position="26"/>
    </location>
</feature>
<keyword evidence="3 6" id="KW-0597">Phosphoprotein</keyword>
<dbReference type="SUPFAM" id="SSF47384">
    <property type="entry name" value="Homodimeric domain of signal transducing histidine kinase"/>
    <property type="match status" value="1"/>
</dbReference>
<accession>A0ABN5JJY7</accession>
<feature type="modified residue" description="4-aspartylphosphate" evidence="6">
    <location>
        <position position="556"/>
    </location>
</feature>
<evidence type="ECO:0000259" key="9">
    <source>
        <dbReference type="PROSITE" id="PS50109"/>
    </source>
</evidence>
<protein>
    <recommendedName>
        <fullName evidence="2">histidine kinase</fullName>
        <ecNumber evidence="2">2.7.13.3</ecNumber>
    </recommendedName>
</protein>
<dbReference type="SMART" id="SM00388">
    <property type="entry name" value="HisKA"/>
    <property type="match status" value="1"/>
</dbReference>
<evidence type="ECO:0000256" key="6">
    <source>
        <dbReference type="PROSITE-ProRule" id="PRU00169"/>
    </source>
</evidence>
<feature type="coiled-coil region" evidence="7">
    <location>
        <begin position="112"/>
        <end position="146"/>
    </location>
</feature>
<dbReference type="CDD" id="cd00082">
    <property type="entry name" value="HisKA"/>
    <property type="match status" value="1"/>
</dbReference>
<dbReference type="SUPFAM" id="SSF47226">
    <property type="entry name" value="Histidine-containing phosphotransfer domain, HPT domain"/>
    <property type="match status" value="1"/>
</dbReference>
<keyword evidence="8" id="KW-1133">Transmembrane helix</keyword>
<dbReference type="EC" id="2.7.13.3" evidence="2"/>
<sequence length="638" mass="73858">MRIHKKIAVSNTITFVIFLMILFFLLKEYIDISNIKNTSILKIIISIFIFFLLSNFISKFTLLNIYKTLEKFDKTITMVNEKFIVDLKNEFMNMEDCFYKVFSSVKTDIMDILVKEGEIKREKEKAETLSEELRLLNKNLESIVETRTKELIISKEIAESANKAKNEFLAKISHEMRTPLTPIIGYSRLLLKEFPDSPLKEKLDIIHTSGVKLLNFTNELLDFSKIEAGKIDLNCESFNVKELFQDIYYEHSTLASSKNIKFKIDFFLDEIMIYSDKMKIYEIAKNLIHNAIKYTEKGFVLCEVNIKDSFLCFNVYDSGIGISKSNLNYIFESFGQINKQSSGAGLGLSITKKLVEILNGTIEVESRILVGTTFKVKIPIEIFHRKNENFSAILTKILNSNNQNIKSIILKSILKFPIRLKNLKSAYKKQDIEKIREINHLILGTYGNLNLTLIYDISKNISNELKKEHINFENILLQIEELERMTHTLDYSELFNTYLNFKNKKIKLLIAEDVEENRDFLRAILESPLIEVICVENGLLALKEIHNQKFDIVFLDIQMPVMDGVQTISHIKSKAELKDIPVIALTAQAIIGDKEKYLPYGFDGYITKPINESVLFSYLEYFTFSGKKGDNDDQFINY</sequence>
<feature type="transmembrane region" description="Helical" evidence="8">
    <location>
        <begin position="38"/>
        <end position="57"/>
    </location>
</feature>
<evidence type="ECO:0000313" key="11">
    <source>
        <dbReference type="EMBL" id="AVQ31474.1"/>
    </source>
</evidence>
<reference evidence="12" key="1">
    <citation type="journal article" date="2018" name="MSphere">
        <title>Fusobacterium Genomics Using MinION and Illumina Sequencing Enables Genome Completion and Correction.</title>
        <authorList>
            <person name="Todd S.M."/>
            <person name="Settlage R.E."/>
            <person name="Lahmers K.K."/>
            <person name="Slade D.J."/>
        </authorList>
    </citation>
    <scope>NUCLEOTIDE SEQUENCE [LARGE SCALE GENOMIC DNA]</scope>
    <source>
        <strain evidence="12">ATCC 27725</strain>
    </source>
</reference>
<dbReference type="PRINTS" id="PR00344">
    <property type="entry name" value="BCTRLSENSOR"/>
</dbReference>
<dbReference type="InterPro" id="IPR003594">
    <property type="entry name" value="HATPase_dom"/>
</dbReference>
<dbReference type="InterPro" id="IPR011006">
    <property type="entry name" value="CheY-like_superfamily"/>
</dbReference>
<dbReference type="InterPro" id="IPR036641">
    <property type="entry name" value="HPT_dom_sf"/>
</dbReference>
<dbReference type="Proteomes" id="UP000241238">
    <property type="component" value="Chromosome"/>
</dbReference>
<evidence type="ECO:0000313" key="12">
    <source>
        <dbReference type="Proteomes" id="UP000241238"/>
    </source>
</evidence>
<evidence type="ECO:0000256" key="4">
    <source>
        <dbReference type="ARBA" id="ARBA00022679"/>
    </source>
</evidence>
<dbReference type="SUPFAM" id="SSF55874">
    <property type="entry name" value="ATPase domain of HSP90 chaperone/DNA topoisomerase II/histidine kinase"/>
    <property type="match status" value="1"/>
</dbReference>
<dbReference type="EMBL" id="CP028103">
    <property type="protein sequence ID" value="AVQ31474.1"/>
    <property type="molecule type" value="Genomic_DNA"/>
</dbReference>
<dbReference type="Gene3D" id="3.30.565.10">
    <property type="entry name" value="Histidine kinase-like ATPase, C-terminal domain"/>
    <property type="match status" value="1"/>
</dbReference>
<gene>
    <name evidence="11" type="ORF">C4N18_09670</name>
</gene>
<evidence type="ECO:0000256" key="1">
    <source>
        <dbReference type="ARBA" id="ARBA00000085"/>
    </source>
</evidence>
<evidence type="ECO:0000256" key="3">
    <source>
        <dbReference type="ARBA" id="ARBA00022553"/>
    </source>
</evidence>
<dbReference type="InterPro" id="IPR004358">
    <property type="entry name" value="Sig_transdc_His_kin-like_C"/>
</dbReference>
<dbReference type="Pfam" id="PF02518">
    <property type="entry name" value="HATPase_c"/>
    <property type="match status" value="1"/>
</dbReference>
<keyword evidence="8" id="KW-0812">Transmembrane</keyword>
<dbReference type="PROSITE" id="PS50110">
    <property type="entry name" value="RESPONSE_REGULATORY"/>
    <property type="match status" value="1"/>
</dbReference>
<dbReference type="InterPro" id="IPR036890">
    <property type="entry name" value="HATPase_C_sf"/>
</dbReference>
<dbReference type="Gene3D" id="1.10.287.130">
    <property type="match status" value="1"/>
</dbReference>
<keyword evidence="7" id="KW-0175">Coiled coil</keyword>
<dbReference type="Pfam" id="PF00512">
    <property type="entry name" value="HisKA"/>
    <property type="match status" value="1"/>
</dbReference>